<organism evidence="2 3">
    <name type="scientific">Paracoccidioides brasiliensis</name>
    <dbReference type="NCBI Taxonomy" id="121759"/>
    <lineage>
        <taxon>Eukaryota</taxon>
        <taxon>Fungi</taxon>
        <taxon>Dikarya</taxon>
        <taxon>Ascomycota</taxon>
        <taxon>Pezizomycotina</taxon>
        <taxon>Eurotiomycetes</taxon>
        <taxon>Eurotiomycetidae</taxon>
        <taxon>Onygenales</taxon>
        <taxon>Ajellomycetaceae</taxon>
        <taxon>Paracoccidioides</taxon>
    </lineage>
</organism>
<evidence type="ECO:0000313" key="3">
    <source>
        <dbReference type="Proteomes" id="UP000242814"/>
    </source>
</evidence>
<feature type="region of interest" description="Disordered" evidence="1">
    <location>
        <begin position="86"/>
        <end position="183"/>
    </location>
</feature>
<dbReference type="EMBL" id="LZYO01000077">
    <property type="protein sequence ID" value="ODH38241.1"/>
    <property type="molecule type" value="Genomic_DNA"/>
</dbReference>
<evidence type="ECO:0000256" key="1">
    <source>
        <dbReference type="SAM" id="MobiDB-lite"/>
    </source>
</evidence>
<feature type="compositionally biased region" description="Polar residues" evidence="1">
    <location>
        <begin position="351"/>
        <end position="367"/>
    </location>
</feature>
<gene>
    <name evidence="2" type="ORF">ACO22_02462</name>
</gene>
<feature type="compositionally biased region" description="Pro residues" evidence="1">
    <location>
        <begin position="371"/>
        <end position="386"/>
    </location>
</feature>
<proteinExistence type="predicted"/>
<feature type="compositionally biased region" description="Polar residues" evidence="1">
    <location>
        <begin position="268"/>
        <end position="277"/>
    </location>
</feature>
<dbReference type="VEuPathDB" id="FungiDB:PADG_07022"/>
<evidence type="ECO:0000313" key="2">
    <source>
        <dbReference type="EMBL" id="ODH38241.1"/>
    </source>
</evidence>
<dbReference type="AlphaFoldDB" id="A0A1D2JIM8"/>
<dbReference type="Proteomes" id="UP000242814">
    <property type="component" value="Unassembled WGS sequence"/>
</dbReference>
<dbReference type="PANTHER" id="PTHR39610">
    <property type="entry name" value="BZIP DOMAIN-CONTAINING PROTEIN-RELATED"/>
    <property type="match status" value="1"/>
</dbReference>
<accession>A0A1D2JIM8</accession>
<dbReference type="PANTHER" id="PTHR39610:SF2">
    <property type="entry name" value="BZIP DOMAIN-CONTAINING PROTEIN"/>
    <property type="match status" value="1"/>
</dbReference>
<feature type="region of interest" description="Disordered" evidence="1">
    <location>
        <begin position="348"/>
        <end position="397"/>
    </location>
</feature>
<sequence>MGKRPSSVIRCNTAKGYEQLYAKGSLNLTDSIDTALSEFTHHLQIDSLLSRAICARSADTLVMPPDINSLPPPRSVFRSPIQVLTNVNSSDSSPGQSTSPRSPSVSLAAAATMNATDRSRRSSTSMNRSPQANRVHERRRSIVPVNLNLNDPTLPGPGELSSSDHRSSIGSVYRTQSPTSIAGNPIIATGDPHHQRAPSLGEIHQELEQEQEAQVNRLLQMIRLQQQQLQRQQQQHQLSAASGTAIADDSTPPSEPYPLMPISLPPSRFSTQFPSNLSRRRSSGHSPALTPQNIDHETGMFVDWSTVGGDSNGRRGSRDEASYYQAETAMLTRENQMLRVRIRELERQVAELSSSAAHAPSTGSPLSMSEPVPPTPVVAETVPPPQAQEGTGDVEKS</sequence>
<feature type="compositionally biased region" description="Polar residues" evidence="1">
    <location>
        <begin position="168"/>
        <end position="182"/>
    </location>
</feature>
<comment type="caution">
    <text evidence="2">The sequence shown here is derived from an EMBL/GenBank/DDBJ whole genome shotgun (WGS) entry which is preliminary data.</text>
</comment>
<name>A0A1D2JIM8_PARBR</name>
<dbReference type="VEuPathDB" id="FungiDB:PABG_05243"/>
<protein>
    <submittedName>
        <fullName evidence="2">Uncharacterized protein</fullName>
    </submittedName>
</protein>
<feature type="region of interest" description="Disordered" evidence="1">
    <location>
        <begin position="234"/>
        <end position="320"/>
    </location>
</feature>
<feature type="compositionally biased region" description="Low complexity" evidence="1">
    <location>
        <begin position="89"/>
        <end position="104"/>
    </location>
</feature>
<reference evidence="2 3" key="1">
    <citation type="submission" date="2016-06" db="EMBL/GenBank/DDBJ databases">
        <authorList>
            <person name="Kjaerup R.B."/>
            <person name="Dalgaard T.S."/>
            <person name="Juul-Madsen H.R."/>
        </authorList>
    </citation>
    <scope>NUCLEOTIDE SEQUENCE [LARGE SCALE GENOMIC DNA]</scope>
    <source>
        <strain evidence="2 3">Pb300</strain>
    </source>
</reference>